<dbReference type="InterPro" id="IPR036671">
    <property type="entry name" value="DPH_MB_sf"/>
</dbReference>
<dbReference type="RefSeq" id="WP_382399831.1">
    <property type="nucleotide sequence ID" value="NZ_JBHTNH010000019.1"/>
</dbReference>
<evidence type="ECO:0000256" key="1">
    <source>
        <dbReference type="SAM" id="MobiDB-lite"/>
    </source>
</evidence>
<reference evidence="4" key="1">
    <citation type="journal article" date="2019" name="Int. J. Syst. Evol. Microbiol.">
        <title>The Global Catalogue of Microorganisms (GCM) 10K type strain sequencing project: providing services to taxonomists for standard genome sequencing and annotation.</title>
        <authorList>
            <consortium name="The Broad Institute Genomics Platform"/>
            <consortium name="The Broad Institute Genome Sequencing Center for Infectious Disease"/>
            <person name="Wu L."/>
            <person name="Ma J."/>
        </authorList>
    </citation>
    <scope>NUCLEOTIDE SEQUENCE [LARGE SCALE GENOMIC DNA]</scope>
    <source>
        <strain evidence="4">CCUG 54822</strain>
    </source>
</reference>
<dbReference type="Pfam" id="PF09723">
    <property type="entry name" value="Zn_ribbon_8"/>
    <property type="match status" value="1"/>
</dbReference>
<proteinExistence type="predicted"/>
<dbReference type="SMART" id="SM00834">
    <property type="entry name" value="CxxC_CXXC_SSSS"/>
    <property type="match status" value="1"/>
</dbReference>
<sequence>MPSYTFSCKKCGEFTLWFQHMRGTRQEVQCPECSEAAKRVFKPPITFNMDSRVKKRIEKGMEPRVVNKKDLPKNTKRNPTISRPWQAGH</sequence>
<feature type="domain" description="Putative regulatory protein FmdB zinc ribbon" evidence="2">
    <location>
        <begin position="1"/>
        <end position="42"/>
    </location>
</feature>
<evidence type="ECO:0000259" key="2">
    <source>
        <dbReference type="SMART" id="SM00834"/>
    </source>
</evidence>
<accession>A0ABW3ZTZ1</accession>
<protein>
    <submittedName>
        <fullName evidence="3">Zinc ribbon domain-containing protein</fullName>
    </submittedName>
</protein>
<dbReference type="NCBIfam" id="TIGR02605">
    <property type="entry name" value="CxxC_CxxC_SSSS"/>
    <property type="match status" value="1"/>
</dbReference>
<feature type="region of interest" description="Disordered" evidence="1">
    <location>
        <begin position="56"/>
        <end position="89"/>
    </location>
</feature>
<organism evidence="3 4">
    <name type="scientific">Lentibacillus salinarum</name>
    <dbReference type="NCBI Taxonomy" id="446820"/>
    <lineage>
        <taxon>Bacteria</taxon>
        <taxon>Bacillati</taxon>
        <taxon>Bacillota</taxon>
        <taxon>Bacilli</taxon>
        <taxon>Bacillales</taxon>
        <taxon>Bacillaceae</taxon>
        <taxon>Lentibacillus</taxon>
    </lineage>
</organism>
<dbReference type="Proteomes" id="UP001597178">
    <property type="component" value="Unassembled WGS sequence"/>
</dbReference>
<evidence type="ECO:0000313" key="4">
    <source>
        <dbReference type="Proteomes" id="UP001597178"/>
    </source>
</evidence>
<dbReference type="EMBL" id="JBHTNH010000019">
    <property type="protein sequence ID" value="MFD1361866.1"/>
    <property type="molecule type" value="Genomic_DNA"/>
</dbReference>
<keyword evidence="4" id="KW-1185">Reference proteome</keyword>
<gene>
    <name evidence="3" type="ORF">ACFQ4A_09390</name>
</gene>
<feature type="compositionally biased region" description="Basic and acidic residues" evidence="1">
    <location>
        <begin position="58"/>
        <end position="73"/>
    </location>
</feature>
<name>A0ABW3ZTZ1_9BACI</name>
<comment type="caution">
    <text evidence="3">The sequence shown here is derived from an EMBL/GenBank/DDBJ whole genome shotgun (WGS) entry which is preliminary data.</text>
</comment>
<evidence type="ECO:0000313" key="3">
    <source>
        <dbReference type="EMBL" id="MFD1361866.1"/>
    </source>
</evidence>
<dbReference type="SUPFAM" id="SSF144217">
    <property type="entry name" value="CSL zinc finger"/>
    <property type="match status" value="1"/>
</dbReference>
<dbReference type="InterPro" id="IPR013429">
    <property type="entry name" value="Regulatory_FmdB_Zinc_ribbon"/>
</dbReference>